<organism evidence="1 2">
    <name type="scientific">Peronosclerospora sorghi</name>
    <dbReference type="NCBI Taxonomy" id="230839"/>
    <lineage>
        <taxon>Eukaryota</taxon>
        <taxon>Sar</taxon>
        <taxon>Stramenopiles</taxon>
        <taxon>Oomycota</taxon>
        <taxon>Peronosporomycetes</taxon>
        <taxon>Peronosporales</taxon>
        <taxon>Peronosporaceae</taxon>
        <taxon>Peronosclerospora</taxon>
    </lineage>
</organism>
<sequence length="139" mass="16209">MVDSEQTIAQFRTLYILDITRGFIVSLTIFTRDIFHFPINVVNNVIFVDIFVDLGPQEIHIRHVLASQLHKPSSQENEKFYFLQLSHAIANGEILAMHNRLCALSHRLEMGTHFDIFDSFRRLPYLDESFTNTPQHKAH</sequence>
<dbReference type="EMBL" id="CM047580">
    <property type="protein sequence ID" value="KAI9921215.1"/>
    <property type="molecule type" value="Genomic_DNA"/>
</dbReference>
<comment type="caution">
    <text evidence="1">The sequence shown here is derived from an EMBL/GenBank/DDBJ whole genome shotgun (WGS) entry which is preliminary data.</text>
</comment>
<evidence type="ECO:0000313" key="2">
    <source>
        <dbReference type="Proteomes" id="UP001163321"/>
    </source>
</evidence>
<proteinExistence type="predicted"/>
<reference evidence="1 2" key="1">
    <citation type="journal article" date="2022" name="bioRxiv">
        <title>The genome of the oomycete Peronosclerospora sorghi, a cosmopolitan pathogen of maize and sorghum, is inflated with dispersed pseudogenes.</title>
        <authorList>
            <person name="Fletcher K."/>
            <person name="Martin F."/>
            <person name="Isakeit T."/>
            <person name="Cavanaugh K."/>
            <person name="Magill C."/>
            <person name="Michelmore R."/>
        </authorList>
    </citation>
    <scope>NUCLEOTIDE SEQUENCE [LARGE SCALE GENOMIC DNA]</scope>
    <source>
        <strain evidence="1">P6</strain>
    </source>
</reference>
<name>A0ACC0WT61_9STRA</name>
<accession>A0ACC0WT61</accession>
<evidence type="ECO:0000313" key="1">
    <source>
        <dbReference type="EMBL" id="KAI9921215.1"/>
    </source>
</evidence>
<protein>
    <submittedName>
        <fullName evidence="1">Uncharacterized protein</fullName>
    </submittedName>
</protein>
<gene>
    <name evidence="1" type="ORF">PsorP6_000082</name>
</gene>
<dbReference type="Proteomes" id="UP001163321">
    <property type="component" value="Chromosome 1"/>
</dbReference>
<keyword evidence="2" id="KW-1185">Reference proteome</keyword>